<comment type="caution">
    <text evidence="1">The sequence shown here is derived from an EMBL/GenBank/DDBJ whole genome shotgun (WGS) entry which is preliminary data.</text>
</comment>
<dbReference type="Proteomes" id="UP001378188">
    <property type="component" value="Unassembled WGS sequence"/>
</dbReference>
<protein>
    <submittedName>
        <fullName evidence="1">BrnT family toxin</fullName>
    </submittedName>
</protein>
<sequence length="88" mass="10451">MEYEWDPRKAAANVVKHGVAFEHVVDFQWESARLGEDRRHRYGEKRFIALGLIGERVHVVIFTLRGTTIRIISLRKANERERRSYERA</sequence>
<accession>A0AAW9RX79</accession>
<evidence type="ECO:0000313" key="1">
    <source>
        <dbReference type="EMBL" id="MEJ8574913.1"/>
    </source>
</evidence>
<dbReference type="Pfam" id="PF04365">
    <property type="entry name" value="BrnT_toxin"/>
    <property type="match status" value="1"/>
</dbReference>
<proteinExistence type="predicted"/>
<dbReference type="RefSeq" id="WP_340332613.1">
    <property type="nucleotide sequence ID" value="NZ_JAZHOF010000015.1"/>
</dbReference>
<evidence type="ECO:0000313" key="2">
    <source>
        <dbReference type="Proteomes" id="UP001378188"/>
    </source>
</evidence>
<gene>
    <name evidence="1" type="ORF">V3328_25790</name>
</gene>
<dbReference type="EMBL" id="JAZHOF010000015">
    <property type="protein sequence ID" value="MEJ8574913.1"/>
    <property type="molecule type" value="Genomic_DNA"/>
</dbReference>
<dbReference type="AlphaFoldDB" id="A0AAW9RX79"/>
<reference evidence="1 2" key="1">
    <citation type="submission" date="2024-02" db="EMBL/GenBank/DDBJ databases">
        <title>Genome analysis and characterization of Microbaculum marinisediminis sp. nov., isolated from marine sediment.</title>
        <authorList>
            <person name="Du Z.-J."/>
            <person name="Ye Y.-Q."/>
            <person name="Zhang Z.-R."/>
            <person name="Yuan S.-M."/>
            <person name="Zhang X.-Y."/>
        </authorList>
    </citation>
    <scope>NUCLEOTIDE SEQUENCE [LARGE SCALE GENOMIC DNA]</scope>
    <source>
        <strain evidence="1 2">SDUM1044001</strain>
    </source>
</reference>
<keyword evidence="2" id="KW-1185">Reference proteome</keyword>
<dbReference type="InterPro" id="IPR038573">
    <property type="entry name" value="BrnT_sf"/>
</dbReference>
<dbReference type="InterPro" id="IPR007460">
    <property type="entry name" value="BrnT_toxin"/>
</dbReference>
<organism evidence="1 2">
    <name type="scientific">Microbaculum marinum</name>
    <dbReference type="NCBI Taxonomy" id="1764581"/>
    <lineage>
        <taxon>Bacteria</taxon>
        <taxon>Pseudomonadati</taxon>
        <taxon>Pseudomonadota</taxon>
        <taxon>Alphaproteobacteria</taxon>
        <taxon>Hyphomicrobiales</taxon>
        <taxon>Tepidamorphaceae</taxon>
        <taxon>Microbaculum</taxon>
    </lineage>
</organism>
<name>A0AAW9RX79_9HYPH</name>
<dbReference type="Gene3D" id="3.10.450.530">
    <property type="entry name" value="Ribonuclease toxin, BrnT, of type II toxin-antitoxin system"/>
    <property type="match status" value="1"/>
</dbReference>